<organism evidence="2 3">
    <name type="scientific">Tissierella carlieri</name>
    <dbReference type="NCBI Taxonomy" id="689904"/>
    <lineage>
        <taxon>Bacteria</taxon>
        <taxon>Bacillati</taxon>
        <taxon>Bacillota</taxon>
        <taxon>Tissierellia</taxon>
        <taxon>Tissierellales</taxon>
        <taxon>Tissierellaceae</taxon>
        <taxon>Tissierella</taxon>
    </lineage>
</organism>
<evidence type="ECO:0000256" key="1">
    <source>
        <dbReference type="SAM" id="Phobius"/>
    </source>
</evidence>
<keyword evidence="1" id="KW-0472">Membrane</keyword>
<accession>A0ABT1S5X9</accession>
<comment type="caution">
    <text evidence="2">The sequence shown here is derived from an EMBL/GenBank/DDBJ whole genome shotgun (WGS) entry which is preliminary data.</text>
</comment>
<name>A0ABT1S5X9_9FIRM</name>
<protein>
    <submittedName>
        <fullName evidence="2">Uncharacterized protein</fullName>
    </submittedName>
</protein>
<keyword evidence="1" id="KW-0812">Transmembrane</keyword>
<keyword evidence="3" id="KW-1185">Reference proteome</keyword>
<reference evidence="2 3" key="1">
    <citation type="submission" date="2022-06" db="EMBL/GenBank/DDBJ databases">
        <title>Isolation of gut microbiota from human fecal samples.</title>
        <authorList>
            <person name="Pamer E.G."/>
            <person name="Barat B."/>
            <person name="Waligurski E."/>
            <person name="Medina S."/>
            <person name="Paddock L."/>
            <person name="Mostad J."/>
        </authorList>
    </citation>
    <scope>NUCLEOTIDE SEQUENCE [LARGE SCALE GENOMIC DNA]</scope>
    <source>
        <strain evidence="2 3">DFI.7.95</strain>
    </source>
</reference>
<evidence type="ECO:0000313" key="3">
    <source>
        <dbReference type="Proteomes" id="UP001524478"/>
    </source>
</evidence>
<dbReference type="Proteomes" id="UP001524478">
    <property type="component" value="Unassembled WGS sequence"/>
</dbReference>
<keyword evidence="1" id="KW-1133">Transmembrane helix</keyword>
<feature type="transmembrane region" description="Helical" evidence="1">
    <location>
        <begin position="9"/>
        <end position="26"/>
    </location>
</feature>
<dbReference type="RefSeq" id="WP_216562309.1">
    <property type="nucleotide sequence ID" value="NZ_JAHLOH010000053.1"/>
</dbReference>
<proteinExistence type="predicted"/>
<sequence>MLGKILKIFGYFIVMISIVAAVSSIINKDFALLVFQVLALFAGIFLVYTLKDTKIFKKSNTIEIDSSEEDKKII</sequence>
<feature type="transmembrane region" description="Helical" evidence="1">
    <location>
        <begin position="32"/>
        <end position="50"/>
    </location>
</feature>
<gene>
    <name evidence="2" type="ORF">NE686_02150</name>
</gene>
<evidence type="ECO:0000313" key="2">
    <source>
        <dbReference type="EMBL" id="MCQ4921876.1"/>
    </source>
</evidence>
<dbReference type="EMBL" id="JANGAC010000001">
    <property type="protein sequence ID" value="MCQ4921876.1"/>
    <property type="molecule type" value="Genomic_DNA"/>
</dbReference>